<organism evidence="2">
    <name type="scientific">Octopus bimaculoides</name>
    <name type="common">California two-spotted octopus</name>
    <dbReference type="NCBI Taxonomy" id="37653"/>
    <lineage>
        <taxon>Eukaryota</taxon>
        <taxon>Metazoa</taxon>
        <taxon>Spiralia</taxon>
        <taxon>Lophotrochozoa</taxon>
        <taxon>Mollusca</taxon>
        <taxon>Cephalopoda</taxon>
        <taxon>Coleoidea</taxon>
        <taxon>Octopodiformes</taxon>
        <taxon>Octopoda</taxon>
        <taxon>Incirrata</taxon>
        <taxon>Octopodidae</taxon>
        <taxon>Octopus</taxon>
    </lineage>
</organism>
<sequence length="67" mass="7927">MKCLYILLSKVTRRRGFTMMISFFLLTKLLYDFCFLNQFTSHFKVKKGNNFDALGKGEDTLKIKHMP</sequence>
<proteinExistence type="predicted"/>
<keyword evidence="1" id="KW-0472">Membrane</keyword>
<dbReference type="AlphaFoldDB" id="A0A0L8GDA1"/>
<dbReference type="EMBL" id="KQ422366">
    <property type="protein sequence ID" value="KOF75007.1"/>
    <property type="molecule type" value="Genomic_DNA"/>
</dbReference>
<keyword evidence="1" id="KW-1133">Transmembrane helix</keyword>
<gene>
    <name evidence="2" type="ORF">OCBIM_22035375mg</name>
</gene>
<evidence type="ECO:0000256" key="1">
    <source>
        <dbReference type="SAM" id="Phobius"/>
    </source>
</evidence>
<accession>A0A0L8GDA1</accession>
<name>A0A0L8GDA1_OCTBM</name>
<evidence type="ECO:0000313" key="2">
    <source>
        <dbReference type="EMBL" id="KOF75007.1"/>
    </source>
</evidence>
<protein>
    <submittedName>
        <fullName evidence="2">Uncharacterized protein</fullName>
    </submittedName>
</protein>
<feature type="transmembrane region" description="Helical" evidence="1">
    <location>
        <begin position="17"/>
        <end position="36"/>
    </location>
</feature>
<keyword evidence="1" id="KW-0812">Transmembrane</keyword>
<reference evidence="2" key="1">
    <citation type="submission" date="2015-07" db="EMBL/GenBank/DDBJ databases">
        <title>MeaNS - Measles Nucleotide Surveillance Program.</title>
        <authorList>
            <person name="Tran T."/>
            <person name="Druce J."/>
        </authorList>
    </citation>
    <scope>NUCLEOTIDE SEQUENCE</scope>
    <source>
        <strain evidence="2">UCB-OBI-ISO-001</strain>
        <tissue evidence="2">Gonad</tissue>
    </source>
</reference>